<sequence>MPHLTNLPRPPTDRLLQPHPRVHVVAILALLAATAPSPGASAARRLRGGSVFRCARELWREVEPLRVAPRLAQLDSVVGAAMRYRDYEKEVEGNMIWAMSLSLSSKLAQFQLSHGISGSVGEIGTYYGKYFFSIATAALPEEPKVDIDLFEAQHLNVDRSGGFVDSGRFRRHAAALGVANLTLLSQDSSTVTINTFVQMGTPAFRLFSVDGAHTFEATLRDLQLAACAIKRGGVIVLDDWLNMDWTGVVDASFQFLHNAPSIVPFLFLYLTTREFHPLYLAWAQQLPCLHCSSADRGMHSSRYELAGTPVCMDVRSGCGGWCG</sequence>
<gene>
    <name evidence="1" type="ORF">HYH03_007256</name>
</gene>
<dbReference type="SUPFAM" id="SSF53335">
    <property type="entry name" value="S-adenosyl-L-methionine-dependent methyltransferases"/>
    <property type="match status" value="1"/>
</dbReference>
<dbReference type="Gene3D" id="3.40.50.150">
    <property type="entry name" value="Vaccinia Virus protein VP39"/>
    <property type="match status" value="1"/>
</dbReference>
<dbReference type="EMBL" id="JAEHOE010000030">
    <property type="protein sequence ID" value="KAG2494487.1"/>
    <property type="molecule type" value="Genomic_DNA"/>
</dbReference>
<dbReference type="OrthoDB" id="10058237at2759"/>
<protein>
    <submittedName>
        <fullName evidence="1">Uncharacterized protein</fullName>
    </submittedName>
</protein>
<evidence type="ECO:0000313" key="1">
    <source>
        <dbReference type="EMBL" id="KAG2494487.1"/>
    </source>
</evidence>
<proteinExistence type="predicted"/>
<evidence type="ECO:0000313" key="2">
    <source>
        <dbReference type="Proteomes" id="UP000612055"/>
    </source>
</evidence>
<organism evidence="1 2">
    <name type="scientific">Edaphochlamys debaryana</name>
    <dbReference type="NCBI Taxonomy" id="47281"/>
    <lineage>
        <taxon>Eukaryota</taxon>
        <taxon>Viridiplantae</taxon>
        <taxon>Chlorophyta</taxon>
        <taxon>core chlorophytes</taxon>
        <taxon>Chlorophyceae</taxon>
        <taxon>CS clade</taxon>
        <taxon>Chlamydomonadales</taxon>
        <taxon>Chlamydomonadales incertae sedis</taxon>
        <taxon>Edaphochlamys</taxon>
    </lineage>
</organism>
<dbReference type="InterPro" id="IPR029063">
    <property type="entry name" value="SAM-dependent_MTases_sf"/>
</dbReference>
<dbReference type="Pfam" id="PF13578">
    <property type="entry name" value="Methyltransf_24"/>
    <property type="match status" value="1"/>
</dbReference>
<dbReference type="Proteomes" id="UP000612055">
    <property type="component" value="Unassembled WGS sequence"/>
</dbReference>
<comment type="caution">
    <text evidence="1">The sequence shown here is derived from an EMBL/GenBank/DDBJ whole genome shotgun (WGS) entry which is preliminary data.</text>
</comment>
<name>A0A836C004_9CHLO</name>
<keyword evidence="2" id="KW-1185">Reference proteome</keyword>
<dbReference type="AlphaFoldDB" id="A0A836C004"/>
<accession>A0A836C004</accession>
<reference evidence="1" key="1">
    <citation type="journal article" date="2020" name="bioRxiv">
        <title>Comparative genomics of Chlamydomonas.</title>
        <authorList>
            <person name="Craig R.J."/>
            <person name="Hasan A.R."/>
            <person name="Ness R.W."/>
            <person name="Keightley P.D."/>
        </authorList>
    </citation>
    <scope>NUCLEOTIDE SEQUENCE</scope>
    <source>
        <strain evidence="1">CCAP 11/70</strain>
    </source>
</reference>